<dbReference type="KEGG" id="aqu:100633877"/>
<feature type="chain" id="PRO_5010888633" description="Protein DD3-3" evidence="2">
    <location>
        <begin position="19"/>
        <end position="663"/>
    </location>
</feature>
<accession>A0A1X7VRI1</accession>
<dbReference type="PANTHER" id="PTHR35170">
    <property type="entry name" value="PROTEIN DD3-3"/>
    <property type="match status" value="1"/>
</dbReference>
<dbReference type="InterPro" id="IPR053320">
    <property type="entry name" value="Protein_DD3-3_O-glyco"/>
</dbReference>
<feature type="region of interest" description="Disordered" evidence="1">
    <location>
        <begin position="29"/>
        <end position="63"/>
    </location>
</feature>
<dbReference type="InParanoid" id="A0A1X7VRI1"/>
<dbReference type="AlphaFoldDB" id="A0A1X7VRI1"/>
<keyword evidence="2" id="KW-0732">Signal</keyword>
<proteinExistence type="predicted"/>
<organism evidence="3">
    <name type="scientific">Amphimedon queenslandica</name>
    <name type="common">Sponge</name>
    <dbReference type="NCBI Taxonomy" id="400682"/>
    <lineage>
        <taxon>Eukaryota</taxon>
        <taxon>Metazoa</taxon>
        <taxon>Porifera</taxon>
        <taxon>Demospongiae</taxon>
        <taxon>Heteroscleromorpha</taxon>
        <taxon>Haplosclerida</taxon>
        <taxon>Niphatidae</taxon>
        <taxon>Amphimedon</taxon>
    </lineage>
</organism>
<gene>
    <name evidence="3" type="primary">100633877</name>
</gene>
<feature type="compositionally biased region" description="Low complexity" evidence="1">
    <location>
        <begin position="38"/>
        <end position="61"/>
    </location>
</feature>
<dbReference type="PANTHER" id="PTHR35170:SF2">
    <property type="entry name" value="PROTEIN DD3-3"/>
    <property type="match status" value="1"/>
</dbReference>
<dbReference type="OrthoDB" id="167398at2759"/>
<dbReference type="eggNOG" id="ENOG502QRWS">
    <property type="taxonomic scope" value="Eukaryota"/>
</dbReference>
<dbReference type="OMA" id="PYWHPTD"/>
<sequence>MILKTLSVLLLCFHLSLSDVYMHNPRGSNNRLEERSANRNNANRLFDSQNNNRGGYNVGNNKASGGINTEEDIYYMKYFQSGPSASSSLTIEWTNQHGCGGNEDSDPHKLNCNIVIQYMVSDVCEFDSEDENCMRNGDNTNTQTFNAVGSGQINGFTQSQMTQRMKNQVSTTRGLHETYEYYNDCYIRKRNTGLFTADQNLRNNQYGNSSAIYTRQNANGNRRGYECPEERDYYPYWHPTPWRDIAILADNMSQCDWYQRESFNVQPRGICRELDENNAVKSWSYWNNEDDCERYGGHWFTEYAYIDIEEVNKAQCQDRNHTNGLKRVWAPTTYGGTPQCLVLPPAPVCQPAKWSRVNHLGNSRDGVPLNFTWTLPYFPSGNEKFVVVRLRYNISTDDYDPFNTNSSHNQNLAQQVRSPVTQNPYINIGATNNKPLRLAINTAQFGRTFQDRSHVLRLLPRSEISHPAGSTCTLHNLNVRGKRGNIVQTFPAVEYDFIPNKLTVRESDCIHIQWTGSNTHNNGAPGGDGQTGDAGEGTGGTDRHNMVEIPHPNSNYPVPWENSTMWRGVELVWKDDTWTNSSALDETDIAVVLASGGYYECYTQGKCTKSMQSYTPRLNRLLNNIVPSFGTVLRLKRGTYHYICSRNNNFTNRSQKGMITVTP</sequence>
<dbReference type="EnsemblMetazoa" id="Aqu2.1.42687_001">
    <property type="protein sequence ID" value="Aqu2.1.42687_001"/>
    <property type="gene ID" value="Aqu2.1.42687"/>
</dbReference>
<dbReference type="Proteomes" id="UP000007879">
    <property type="component" value="Unassembled WGS sequence"/>
</dbReference>
<dbReference type="EnsemblMetazoa" id="XM_003382955.3">
    <property type="protein sequence ID" value="XP_003383003.1"/>
    <property type="gene ID" value="LOC100633877"/>
</dbReference>
<reference evidence="4" key="1">
    <citation type="journal article" date="2010" name="Nature">
        <title>The Amphimedon queenslandica genome and the evolution of animal complexity.</title>
        <authorList>
            <person name="Srivastava M."/>
            <person name="Simakov O."/>
            <person name="Chapman J."/>
            <person name="Fahey B."/>
            <person name="Gauthier M.E."/>
            <person name="Mitros T."/>
            <person name="Richards G.S."/>
            <person name="Conaco C."/>
            <person name="Dacre M."/>
            <person name="Hellsten U."/>
            <person name="Larroux C."/>
            <person name="Putnam N.H."/>
            <person name="Stanke M."/>
            <person name="Adamska M."/>
            <person name="Darling A."/>
            <person name="Degnan S.M."/>
            <person name="Oakley T.H."/>
            <person name="Plachetzki D.C."/>
            <person name="Zhai Y."/>
            <person name="Adamski M."/>
            <person name="Calcino A."/>
            <person name="Cummins S.F."/>
            <person name="Goodstein D.M."/>
            <person name="Harris C."/>
            <person name="Jackson D.J."/>
            <person name="Leys S.P."/>
            <person name="Shu S."/>
            <person name="Woodcroft B.J."/>
            <person name="Vervoort M."/>
            <person name="Kosik K.S."/>
            <person name="Manning G."/>
            <person name="Degnan B.M."/>
            <person name="Rokhsar D.S."/>
        </authorList>
    </citation>
    <scope>NUCLEOTIDE SEQUENCE [LARGE SCALE GENOMIC DNA]</scope>
</reference>
<name>A0A1X7VRI1_AMPQE</name>
<feature type="region of interest" description="Disordered" evidence="1">
    <location>
        <begin position="517"/>
        <end position="540"/>
    </location>
</feature>
<feature type="compositionally biased region" description="Gly residues" evidence="1">
    <location>
        <begin position="524"/>
        <end position="540"/>
    </location>
</feature>
<evidence type="ECO:0000256" key="1">
    <source>
        <dbReference type="SAM" id="MobiDB-lite"/>
    </source>
</evidence>
<evidence type="ECO:0000256" key="2">
    <source>
        <dbReference type="SAM" id="SignalP"/>
    </source>
</evidence>
<dbReference type="STRING" id="400682.A0A1X7VRI1"/>
<keyword evidence="4" id="KW-1185">Reference proteome</keyword>
<evidence type="ECO:0008006" key="5">
    <source>
        <dbReference type="Google" id="ProtNLM"/>
    </source>
</evidence>
<reference evidence="3" key="2">
    <citation type="submission" date="2017-05" db="UniProtKB">
        <authorList>
            <consortium name="EnsemblMetazoa"/>
        </authorList>
    </citation>
    <scope>IDENTIFICATION</scope>
</reference>
<evidence type="ECO:0000313" key="4">
    <source>
        <dbReference type="Proteomes" id="UP000007879"/>
    </source>
</evidence>
<feature type="signal peptide" evidence="2">
    <location>
        <begin position="1"/>
        <end position="18"/>
    </location>
</feature>
<evidence type="ECO:0000313" key="3">
    <source>
        <dbReference type="EnsemblMetazoa" id="Aqu2.1.42687_001"/>
    </source>
</evidence>
<protein>
    <recommendedName>
        <fullName evidence="5">Protein DD3-3</fullName>
    </recommendedName>
</protein>